<accession>A0A9W9YHU0</accession>
<proteinExistence type="predicted"/>
<dbReference type="OrthoDB" id="5978427at2759"/>
<organism evidence="1 2">
    <name type="scientific">Desmophyllum pertusum</name>
    <dbReference type="NCBI Taxonomy" id="174260"/>
    <lineage>
        <taxon>Eukaryota</taxon>
        <taxon>Metazoa</taxon>
        <taxon>Cnidaria</taxon>
        <taxon>Anthozoa</taxon>
        <taxon>Hexacorallia</taxon>
        <taxon>Scleractinia</taxon>
        <taxon>Caryophylliina</taxon>
        <taxon>Caryophylliidae</taxon>
        <taxon>Desmophyllum</taxon>
    </lineage>
</organism>
<name>A0A9W9YHU0_9CNID</name>
<dbReference type="AlphaFoldDB" id="A0A9W9YHU0"/>
<protein>
    <submittedName>
        <fullName evidence="1">Arachidonate 5-lipoxygenase</fullName>
    </submittedName>
</protein>
<gene>
    <name evidence="1" type="primary">ALOX12B_5</name>
    <name evidence="1" type="ORF">OS493_010059</name>
</gene>
<evidence type="ECO:0000313" key="1">
    <source>
        <dbReference type="EMBL" id="KAJ7337202.1"/>
    </source>
</evidence>
<dbReference type="Proteomes" id="UP001163046">
    <property type="component" value="Unassembled WGS sequence"/>
</dbReference>
<dbReference type="Gene3D" id="2.40.180.10">
    <property type="entry name" value="Catalase core domain"/>
    <property type="match status" value="1"/>
</dbReference>
<dbReference type="InterPro" id="IPR020835">
    <property type="entry name" value="Catalase_sf"/>
</dbReference>
<dbReference type="SUPFAM" id="SSF56634">
    <property type="entry name" value="Heme-dependent catalase-like"/>
    <property type="match status" value="1"/>
</dbReference>
<sequence length="397" mass="45874">MGIIPSKKKKNKLSQNGTFKRTTIQIKEEQNRWVNMGFKLFKEMKGEELCEKMMEEADEPPPDAGPFSASQIALYVKKYQASFVLKSLAIQQRGTRPSGVGALGAITVLDNPLLPAHDFFTAERVFPVRLRHSNFVKTDDAESDVRVVSLKFSDSEFESPFDLMLHTGEEAAFWNIFSFDKMLNALHGGPKTFEAYCLEDPWHFHLAIAGFRRAPDSFTDQRYYSWMAFEYKAKDGVPRYAKFRLVPEDDRKETGLMTEEEQRKPWDTSRWEDEIRPQDYLTADFEERMAEDGIQYKLQIQLHEIQPDDSHLILHTARAWDHATHPWLDLADVRLTSLLPFDVIESTRCSLENIPESLSFPPAKTIYDYNSIGHMWSKIMLGSSKQCSTIRRPSKNK</sequence>
<reference evidence="1" key="1">
    <citation type="submission" date="2023-01" db="EMBL/GenBank/DDBJ databases">
        <title>Genome assembly of the deep-sea coral Lophelia pertusa.</title>
        <authorList>
            <person name="Herrera S."/>
            <person name="Cordes E."/>
        </authorList>
    </citation>
    <scope>NUCLEOTIDE SEQUENCE</scope>
    <source>
        <strain evidence="1">USNM1676648</strain>
        <tissue evidence="1">Polyp</tissue>
    </source>
</reference>
<dbReference type="GO" id="GO:0020037">
    <property type="term" value="F:heme binding"/>
    <property type="evidence" value="ECO:0007669"/>
    <property type="project" value="InterPro"/>
</dbReference>
<keyword evidence="2" id="KW-1185">Reference proteome</keyword>
<comment type="caution">
    <text evidence="1">The sequence shown here is derived from an EMBL/GenBank/DDBJ whole genome shotgun (WGS) entry which is preliminary data.</text>
</comment>
<evidence type="ECO:0000313" key="2">
    <source>
        <dbReference type="Proteomes" id="UP001163046"/>
    </source>
</evidence>
<dbReference type="EMBL" id="MU827781">
    <property type="protein sequence ID" value="KAJ7337202.1"/>
    <property type="molecule type" value="Genomic_DNA"/>
</dbReference>